<dbReference type="PROSITE" id="PS01047">
    <property type="entry name" value="HMA_1"/>
    <property type="match status" value="1"/>
</dbReference>
<dbReference type="Proteomes" id="UP000269998">
    <property type="component" value="Chromosome"/>
</dbReference>
<accession>A0A3S4BSC0</accession>
<dbReference type="EMBL" id="LR130759">
    <property type="protein sequence ID" value="VDM86675.1"/>
    <property type="molecule type" value="Genomic_DNA"/>
</dbReference>
<dbReference type="EC" id="3.6.3.3" evidence="3"/>
<keyword evidence="3" id="KW-0378">Hydrolase</keyword>
<feature type="domain" description="HMA" evidence="2">
    <location>
        <begin position="16"/>
        <end position="80"/>
    </location>
</feature>
<dbReference type="GO" id="GO:0016787">
    <property type="term" value="F:hydrolase activity"/>
    <property type="evidence" value="ECO:0007669"/>
    <property type="project" value="UniProtKB-KW"/>
</dbReference>
<dbReference type="GO" id="GO:0046872">
    <property type="term" value="F:metal ion binding"/>
    <property type="evidence" value="ECO:0007669"/>
    <property type="project" value="UniProtKB-KW"/>
</dbReference>
<dbReference type="InterPro" id="IPR017969">
    <property type="entry name" value="Heavy-metal-associated_CS"/>
</dbReference>
<dbReference type="KEGG" id="mbai:MB901379_00198"/>
<evidence type="ECO:0000313" key="4">
    <source>
        <dbReference type="Proteomes" id="UP000269998"/>
    </source>
</evidence>
<keyword evidence="1" id="KW-0479">Metal-binding</keyword>
<dbReference type="Gene3D" id="3.30.70.100">
    <property type="match status" value="1"/>
</dbReference>
<evidence type="ECO:0000259" key="2">
    <source>
        <dbReference type="PROSITE" id="PS50846"/>
    </source>
</evidence>
<evidence type="ECO:0000313" key="3">
    <source>
        <dbReference type="EMBL" id="VDM86675.1"/>
    </source>
</evidence>
<dbReference type="OrthoDB" id="8687281at2"/>
<name>A0A3S4BSC0_9MYCO</name>
<dbReference type="InterPro" id="IPR036163">
    <property type="entry name" value="HMA_dom_sf"/>
</dbReference>
<dbReference type="CDD" id="cd00371">
    <property type="entry name" value="HMA"/>
    <property type="match status" value="1"/>
</dbReference>
<sequence length="118" mass="12944">MSKPTEVTDQRVEREQRIQLKISGMSCFACARRVESALNKLPGVRASVRFATRVATVDAGTDIDVAALCQAVRHAGYPAELCTDDGQSARHRPRHPLIRRALAAALFMSRACHSVVSR</sequence>
<dbReference type="SUPFAM" id="SSF55008">
    <property type="entry name" value="HMA, heavy metal-associated domain"/>
    <property type="match status" value="1"/>
</dbReference>
<protein>
    <submittedName>
        <fullName evidence="3">Lead, cadmium, zinc and mercury-transporting ATPase</fullName>
        <ecNumber evidence="3">3.6.3.3</ecNumber>
    </submittedName>
</protein>
<dbReference type="PROSITE" id="PS50846">
    <property type="entry name" value="HMA_2"/>
    <property type="match status" value="1"/>
</dbReference>
<dbReference type="AlphaFoldDB" id="A0A3S4BSC0"/>
<reference evidence="4" key="1">
    <citation type="submission" date="2018-02" db="EMBL/GenBank/DDBJ databases">
        <authorList>
            <person name="Seth-Smith MB H."/>
            <person name="Seth-Smith H."/>
        </authorList>
    </citation>
    <scope>NUCLEOTIDE SEQUENCE [LARGE SCALE GENOMIC DNA]</scope>
</reference>
<keyword evidence="4" id="KW-1185">Reference proteome</keyword>
<proteinExistence type="predicted"/>
<gene>
    <name evidence="3" type="primary">zntA</name>
    <name evidence="3" type="ORF">MB901379_00198</name>
</gene>
<evidence type="ECO:0000256" key="1">
    <source>
        <dbReference type="ARBA" id="ARBA00022723"/>
    </source>
</evidence>
<dbReference type="InterPro" id="IPR006121">
    <property type="entry name" value="HMA_dom"/>
</dbReference>
<dbReference type="FunFam" id="3.30.70.100:FF:000005">
    <property type="entry name" value="Copper-exporting P-type ATPase A"/>
    <property type="match status" value="1"/>
</dbReference>
<dbReference type="Pfam" id="PF00403">
    <property type="entry name" value="HMA"/>
    <property type="match status" value="1"/>
</dbReference>
<organism evidence="3 4">
    <name type="scientific">Mycobacterium basiliense</name>
    <dbReference type="NCBI Taxonomy" id="2094119"/>
    <lineage>
        <taxon>Bacteria</taxon>
        <taxon>Bacillati</taxon>
        <taxon>Actinomycetota</taxon>
        <taxon>Actinomycetes</taxon>
        <taxon>Mycobacteriales</taxon>
        <taxon>Mycobacteriaceae</taxon>
        <taxon>Mycobacterium</taxon>
    </lineage>
</organism>